<dbReference type="Proteomes" id="UP000325902">
    <property type="component" value="Unassembled WGS sequence"/>
</dbReference>
<evidence type="ECO:0000256" key="1">
    <source>
        <dbReference type="SAM" id="MobiDB-lite"/>
    </source>
</evidence>
<proteinExistence type="predicted"/>
<feature type="compositionally biased region" description="Low complexity" evidence="1">
    <location>
        <begin position="11"/>
        <end position="31"/>
    </location>
</feature>
<comment type="caution">
    <text evidence="2">The sequence shown here is derived from an EMBL/GenBank/DDBJ whole genome shotgun (WGS) entry which is preliminary data.</text>
</comment>
<gene>
    <name evidence="2" type="ORF">DBV05_g3142</name>
</gene>
<protein>
    <submittedName>
        <fullName evidence="2">Uncharacterized protein</fullName>
    </submittedName>
</protein>
<reference evidence="2 3" key="1">
    <citation type="journal article" date="2019" name="Sci. Rep.">
        <title>A multi-omics analysis of the grapevine pathogen Lasiodiplodia theobromae reveals that temperature affects the expression of virulence- and pathogenicity-related genes.</title>
        <authorList>
            <person name="Felix C."/>
            <person name="Meneses R."/>
            <person name="Goncalves M.F.M."/>
            <person name="Tilleman L."/>
            <person name="Duarte A.S."/>
            <person name="Jorrin-Novo J.V."/>
            <person name="Van de Peer Y."/>
            <person name="Deforce D."/>
            <person name="Van Nieuwerburgh F."/>
            <person name="Esteves A.C."/>
            <person name="Alves A."/>
        </authorList>
    </citation>
    <scope>NUCLEOTIDE SEQUENCE [LARGE SCALE GENOMIC DNA]</scope>
    <source>
        <strain evidence="2 3">LA-SOL3</strain>
    </source>
</reference>
<dbReference type="EMBL" id="VCHE01000013">
    <property type="protein sequence ID" value="KAB2578144.1"/>
    <property type="molecule type" value="Genomic_DNA"/>
</dbReference>
<sequence length="631" mass="69749">MARRGKTAAKSNPSRSDCSSTSNSLSRRPSSGDVKTDLLQALSAIAAQHVNAGSIPLAAALQADLKDVLRRWKQEHASDLQKNDKYVYPLEGRYDAGESSIENVARSSRDPRIDISLEVGNLSGADEAVVRALQSICNELGFAIFLASVERARKTLDEEVLDEAVRLVRVFLLDGGRVAEHVVLSPSEILGLQHLLPRKLIIYEWAAAISALEGQGQEEVPAELSAWIELQLLELFGQVPKLYVEDGPALATVLTPRRLKDIVSVMEKFAGTTPALISFLLAIHSKEMPISEETRQAAFKAVFATMLASFDITQDPKDVRMKANEQPYRPRSLDPPPKPPRIPCLDSDSLVQLTMHVIEDDTLRHELSLFTSQLGAQTTRINPLDFESLFLPFLHSLALKTTITEPHHEDLRTLFATTITAYHDRFVGPTPPIPPSEPDVADGSRRWVRPPVRCTCAANCAPLNAFLADARRHRIEFAVGRQRRAHLHQMLDATPRTECTHRTLRGGSPEALVVTKIDWDAVHKRNVRAAWEGRLKSFGGWMEKLVGAGVDLRAVLGLEEYERVVERREEEAPEEGAKDGRAVAAAAGELRKRKASEALVRSSRLQNAEGAGRDVRRRVAETVAVVDLTDD</sequence>
<dbReference type="AlphaFoldDB" id="A0A5N5DMU7"/>
<feature type="region of interest" description="Disordered" evidence="1">
    <location>
        <begin position="1"/>
        <end position="32"/>
    </location>
</feature>
<accession>A0A5N5DMU7</accession>
<organism evidence="2 3">
    <name type="scientific">Lasiodiplodia theobromae</name>
    <dbReference type="NCBI Taxonomy" id="45133"/>
    <lineage>
        <taxon>Eukaryota</taxon>
        <taxon>Fungi</taxon>
        <taxon>Dikarya</taxon>
        <taxon>Ascomycota</taxon>
        <taxon>Pezizomycotina</taxon>
        <taxon>Dothideomycetes</taxon>
        <taxon>Dothideomycetes incertae sedis</taxon>
        <taxon>Botryosphaeriales</taxon>
        <taxon>Botryosphaeriaceae</taxon>
        <taxon>Lasiodiplodia</taxon>
    </lineage>
</organism>
<evidence type="ECO:0000313" key="2">
    <source>
        <dbReference type="EMBL" id="KAB2578144.1"/>
    </source>
</evidence>
<evidence type="ECO:0000313" key="3">
    <source>
        <dbReference type="Proteomes" id="UP000325902"/>
    </source>
</evidence>
<keyword evidence="3" id="KW-1185">Reference proteome</keyword>
<dbReference type="OrthoDB" id="27483at2759"/>
<name>A0A5N5DMU7_9PEZI</name>